<evidence type="ECO:0000313" key="5">
    <source>
        <dbReference type="EMBL" id="KAK6128360.1"/>
    </source>
</evidence>
<evidence type="ECO:0000313" key="6">
    <source>
        <dbReference type="Proteomes" id="UP001318860"/>
    </source>
</evidence>
<proteinExistence type="predicted"/>
<comment type="caution">
    <text evidence="5">The sequence shown here is derived from an EMBL/GenBank/DDBJ whole genome shotgun (WGS) entry which is preliminary data.</text>
</comment>
<name>A0ABR0V040_REHGL</name>
<protein>
    <recommendedName>
        <fullName evidence="4">Prolamin-like domain-containing protein</fullName>
    </recommendedName>
</protein>
<feature type="region of interest" description="Disordered" evidence="2">
    <location>
        <begin position="25"/>
        <end position="49"/>
    </location>
</feature>
<gene>
    <name evidence="5" type="ORF">DH2020_037891</name>
</gene>
<dbReference type="Pfam" id="PF05617">
    <property type="entry name" value="Prolamin_like"/>
    <property type="match status" value="1"/>
</dbReference>
<keyword evidence="6" id="KW-1185">Reference proteome</keyword>
<sequence>MIPTIIKTLTFLIINLQFLNESQAAQKSPPKVPSPSPLVPPQEKPDNYTPQYTQFLQARREPYVAPAMGASMRENNDGTMRRRNRRKHIRKRRKSVQKLLFKARVHGTRLPRGVRRRFPPREFRPDYEEFLEACAEKLTDKCGTEVVYAIFKKNKKVDKSCCKKLLKMGRECHDELIKGLRNLGEYAKDEKEVKAKSDHVWKHCQDITGDK</sequence>
<dbReference type="InterPro" id="IPR040220">
    <property type="entry name" value="DD11"/>
</dbReference>
<dbReference type="Proteomes" id="UP001318860">
    <property type="component" value="Unassembled WGS sequence"/>
</dbReference>
<feature type="compositionally biased region" description="Pro residues" evidence="2">
    <location>
        <begin position="30"/>
        <end position="42"/>
    </location>
</feature>
<dbReference type="InterPro" id="IPR008502">
    <property type="entry name" value="Prolamin-like"/>
</dbReference>
<evidence type="ECO:0000256" key="3">
    <source>
        <dbReference type="SAM" id="SignalP"/>
    </source>
</evidence>
<reference evidence="5 6" key="1">
    <citation type="journal article" date="2021" name="Comput. Struct. Biotechnol. J.">
        <title>De novo genome assembly of the potent medicinal plant Rehmannia glutinosa using nanopore technology.</title>
        <authorList>
            <person name="Ma L."/>
            <person name="Dong C."/>
            <person name="Song C."/>
            <person name="Wang X."/>
            <person name="Zheng X."/>
            <person name="Niu Y."/>
            <person name="Chen S."/>
            <person name="Feng W."/>
        </authorList>
    </citation>
    <scope>NUCLEOTIDE SEQUENCE [LARGE SCALE GENOMIC DNA]</scope>
    <source>
        <strain evidence="5">DH-2019</strain>
    </source>
</reference>
<feature type="domain" description="Prolamin-like" evidence="4">
    <location>
        <begin position="134"/>
        <end position="204"/>
    </location>
</feature>
<evidence type="ECO:0000256" key="2">
    <source>
        <dbReference type="SAM" id="MobiDB-lite"/>
    </source>
</evidence>
<evidence type="ECO:0000259" key="4">
    <source>
        <dbReference type="Pfam" id="PF05617"/>
    </source>
</evidence>
<feature type="signal peptide" evidence="3">
    <location>
        <begin position="1"/>
        <end position="24"/>
    </location>
</feature>
<dbReference type="PANTHER" id="PTHR31207:SF35">
    <property type="entry name" value="PROLAMIN-LIKE DOMAIN-CONTAINING PROTEIN"/>
    <property type="match status" value="1"/>
</dbReference>
<evidence type="ECO:0000256" key="1">
    <source>
        <dbReference type="ARBA" id="ARBA00022729"/>
    </source>
</evidence>
<organism evidence="5 6">
    <name type="scientific">Rehmannia glutinosa</name>
    <name type="common">Chinese foxglove</name>
    <dbReference type="NCBI Taxonomy" id="99300"/>
    <lineage>
        <taxon>Eukaryota</taxon>
        <taxon>Viridiplantae</taxon>
        <taxon>Streptophyta</taxon>
        <taxon>Embryophyta</taxon>
        <taxon>Tracheophyta</taxon>
        <taxon>Spermatophyta</taxon>
        <taxon>Magnoliopsida</taxon>
        <taxon>eudicotyledons</taxon>
        <taxon>Gunneridae</taxon>
        <taxon>Pentapetalae</taxon>
        <taxon>asterids</taxon>
        <taxon>lamiids</taxon>
        <taxon>Lamiales</taxon>
        <taxon>Orobanchaceae</taxon>
        <taxon>Rehmannieae</taxon>
        <taxon>Rehmannia</taxon>
    </lineage>
</organism>
<feature type="chain" id="PRO_5046618165" description="Prolamin-like domain-containing protein" evidence="3">
    <location>
        <begin position="25"/>
        <end position="211"/>
    </location>
</feature>
<feature type="region of interest" description="Disordered" evidence="2">
    <location>
        <begin position="70"/>
        <end position="93"/>
    </location>
</feature>
<dbReference type="PANTHER" id="PTHR31207">
    <property type="entry name" value="ECA1 GAMETOGENESIS FAMILY PROTEIN (DUF784)-RELATED-RELATED"/>
    <property type="match status" value="1"/>
</dbReference>
<keyword evidence="1 3" id="KW-0732">Signal</keyword>
<feature type="compositionally biased region" description="Basic residues" evidence="2">
    <location>
        <begin position="81"/>
        <end position="93"/>
    </location>
</feature>
<accession>A0ABR0V040</accession>
<dbReference type="EMBL" id="JABTTQ020001745">
    <property type="protein sequence ID" value="KAK6128360.1"/>
    <property type="molecule type" value="Genomic_DNA"/>
</dbReference>